<dbReference type="Proteomes" id="UP001054252">
    <property type="component" value="Unassembled WGS sequence"/>
</dbReference>
<gene>
    <name evidence="2" type="ORF">SLEP1_g28529</name>
</gene>
<dbReference type="EMBL" id="BPVZ01000049">
    <property type="protein sequence ID" value="GKV18107.1"/>
    <property type="molecule type" value="Genomic_DNA"/>
</dbReference>
<evidence type="ECO:0000313" key="3">
    <source>
        <dbReference type="Proteomes" id="UP001054252"/>
    </source>
</evidence>
<evidence type="ECO:0000313" key="2">
    <source>
        <dbReference type="EMBL" id="GKV18107.1"/>
    </source>
</evidence>
<sequence length="40" mass="4201">MPVFLMKADNGRGGVSEQQPVMCNPSTSDIDDPPDALGLP</sequence>
<evidence type="ECO:0000256" key="1">
    <source>
        <dbReference type="SAM" id="MobiDB-lite"/>
    </source>
</evidence>
<comment type="caution">
    <text evidence="2">The sequence shown here is derived from an EMBL/GenBank/DDBJ whole genome shotgun (WGS) entry which is preliminary data.</text>
</comment>
<keyword evidence="3" id="KW-1185">Reference proteome</keyword>
<feature type="compositionally biased region" description="Polar residues" evidence="1">
    <location>
        <begin position="16"/>
        <end position="28"/>
    </location>
</feature>
<name>A0AAV5K2M4_9ROSI</name>
<dbReference type="AlphaFoldDB" id="A0AAV5K2M4"/>
<organism evidence="2 3">
    <name type="scientific">Rubroshorea leprosula</name>
    <dbReference type="NCBI Taxonomy" id="152421"/>
    <lineage>
        <taxon>Eukaryota</taxon>
        <taxon>Viridiplantae</taxon>
        <taxon>Streptophyta</taxon>
        <taxon>Embryophyta</taxon>
        <taxon>Tracheophyta</taxon>
        <taxon>Spermatophyta</taxon>
        <taxon>Magnoliopsida</taxon>
        <taxon>eudicotyledons</taxon>
        <taxon>Gunneridae</taxon>
        <taxon>Pentapetalae</taxon>
        <taxon>rosids</taxon>
        <taxon>malvids</taxon>
        <taxon>Malvales</taxon>
        <taxon>Dipterocarpaceae</taxon>
        <taxon>Rubroshorea</taxon>
    </lineage>
</organism>
<feature type="region of interest" description="Disordered" evidence="1">
    <location>
        <begin position="1"/>
        <end position="40"/>
    </location>
</feature>
<reference evidence="2 3" key="1">
    <citation type="journal article" date="2021" name="Commun. Biol.">
        <title>The genome of Shorea leprosula (Dipterocarpaceae) highlights the ecological relevance of drought in aseasonal tropical rainforests.</title>
        <authorList>
            <person name="Ng K.K.S."/>
            <person name="Kobayashi M.J."/>
            <person name="Fawcett J.A."/>
            <person name="Hatakeyama M."/>
            <person name="Paape T."/>
            <person name="Ng C.H."/>
            <person name="Ang C.C."/>
            <person name="Tnah L.H."/>
            <person name="Lee C.T."/>
            <person name="Nishiyama T."/>
            <person name="Sese J."/>
            <person name="O'Brien M.J."/>
            <person name="Copetti D."/>
            <person name="Mohd Noor M.I."/>
            <person name="Ong R.C."/>
            <person name="Putra M."/>
            <person name="Sireger I.Z."/>
            <person name="Indrioko S."/>
            <person name="Kosugi Y."/>
            <person name="Izuno A."/>
            <person name="Isagi Y."/>
            <person name="Lee S.L."/>
            <person name="Shimizu K.K."/>
        </authorList>
    </citation>
    <scope>NUCLEOTIDE SEQUENCE [LARGE SCALE GENOMIC DNA]</scope>
    <source>
        <strain evidence="2">214</strain>
    </source>
</reference>
<proteinExistence type="predicted"/>
<protein>
    <submittedName>
        <fullName evidence="2">Uncharacterized protein</fullName>
    </submittedName>
</protein>
<accession>A0AAV5K2M4</accession>